<feature type="binding site" evidence="4">
    <location>
        <begin position="121"/>
        <end position="122"/>
    </location>
    <ligand>
        <name>substrate</name>
    </ligand>
</feature>
<gene>
    <name evidence="4" type="primary">mqnD</name>
    <name evidence="5" type="ORF">GCM10023149_42280</name>
</gene>
<protein>
    <recommendedName>
        <fullName evidence="4">1,4-dihydroxy-6-naphtoate synthase</fullName>
        <ecNumber evidence="4">4.1.99.29</ecNumber>
    </recommendedName>
    <alternativeName>
        <fullName evidence="4">Menaquinone biosynthetic enzyme MqnD</fullName>
    </alternativeName>
</protein>
<accession>A0ABP8H6C5</accession>
<dbReference type="Gene3D" id="3.40.190.10">
    <property type="entry name" value="Periplasmic binding protein-like II"/>
    <property type="match status" value="2"/>
</dbReference>
<evidence type="ECO:0000313" key="6">
    <source>
        <dbReference type="Proteomes" id="UP001500582"/>
    </source>
</evidence>
<comment type="caution">
    <text evidence="5">The sequence shown here is derived from an EMBL/GenBank/DDBJ whole genome shotgun (WGS) entry which is preliminary data.</text>
</comment>
<dbReference type="EC" id="4.1.99.29" evidence="4"/>
<reference evidence="6" key="1">
    <citation type="journal article" date="2019" name="Int. J. Syst. Evol. Microbiol.">
        <title>The Global Catalogue of Microorganisms (GCM) 10K type strain sequencing project: providing services to taxonomists for standard genome sequencing and annotation.</title>
        <authorList>
            <consortium name="The Broad Institute Genomics Platform"/>
            <consortium name="The Broad Institute Genome Sequencing Center for Infectious Disease"/>
            <person name="Wu L."/>
            <person name="Ma J."/>
        </authorList>
    </citation>
    <scope>NUCLEOTIDE SEQUENCE [LARGE SCALE GENOMIC DNA]</scope>
    <source>
        <strain evidence="6">JCM 17705</strain>
    </source>
</reference>
<evidence type="ECO:0000313" key="5">
    <source>
        <dbReference type="EMBL" id="GAA4334733.1"/>
    </source>
</evidence>
<comment type="function">
    <text evidence="4">Catalyzes the conversion of cyclic dehypoxanthine futalosine (cyclic DHFL) into 1,4-dihydroxy-6-naphthoate, a step in the biosynthesis of menaquinone (MK, vitamin K2).</text>
</comment>
<keyword evidence="2 4" id="KW-0474">Menaquinone biosynthesis</keyword>
<evidence type="ECO:0000256" key="4">
    <source>
        <dbReference type="HAMAP-Rule" id="MF_00996"/>
    </source>
</evidence>
<comment type="similarity">
    <text evidence="4">Belongs to the MqnA/MqnD family. MqnD subfamily.</text>
</comment>
<dbReference type="RefSeq" id="WP_345213171.1">
    <property type="nucleotide sequence ID" value="NZ_BAABFT010000014.1"/>
</dbReference>
<comment type="pathway">
    <text evidence="1 4">Quinol/quinone metabolism; menaquinone biosynthesis.</text>
</comment>
<sequence>MKLTLGFSPCPNDTFIFDALIHHKIDTEGLEFEVFYDDVETLNQKALRGELDITKLSYHAFAYVADKYILLDAGSALGFGVGPMLISKKDYAAQGSVDEIIANLSSQISNLKIGIPGKYTTANFLLGLAFPEATNKQEIVFSEIENSLLQEKIDIGLIIHENRFTYQDKGLKKIIDLGDYWEKRTGCPIPLGGIVANRNLPVDVQHKINRVLRKSVEFAFANPKSGLEFIRSHAQEMSEEVMYKHIELYVNQYSVDLGEQGRKAIKLLFDTATEKNVIPEIKKDLFLTAV</sequence>
<dbReference type="EMBL" id="BAABFT010000014">
    <property type="protein sequence ID" value="GAA4334733.1"/>
    <property type="molecule type" value="Genomic_DNA"/>
</dbReference>
<dbReference type="PANTHER" id="PTHR37167">
    <property type="entry name" value="1,4-DIHYDROXY-6-NAPHTOATE SYNTHASE"/>
    <property type="match status" value="1"/>
</dbReference>
<dbReference type="InterPro" id="IPR003773">
    <property type="entry name" value="Menaquinone_biosynth"/>
</dbReference>
<dbReference type="HAMAP" id="MF_00996">
    <property type="entry name" value="MqnD"/>
    <property type="match status" value="1"/>
</dbReference>
<proteinExistence type="inferred from homology"/>
<dbReference type="PANTHER" id="PTHR37167:SF1">
    <property type="entry name" value="1,4-DIHYDROXY-6-NAPHTOATE SYNTHASE"/>
    <property type="match status" value="1"/>
</dbReference>
<name>A0ABP8H6C5_9SPHI</name>
<organism evidence="5 6">
    <name type="scientific">Mucilaginibacter gynuensis</name>
    <dbReference type="NCBI Taxonomy" id="1302236"/>
    <lineage>
        <taxon>Bacteria</taxon>
        <taxon>Pseudomonadati</taxon>
        <taxon>Bacteroidota</taxon>
        <taxon>Sphingobacteriia</taxon>
        <taxon>Sphingobacteriales</taxon>
        <taxon>Sphingobacteriaceae</taxon>
        <taxon>Mucilaginibacter</taxon>
    </lineage>
</organism>
<dbReference type="Proteomes" id="UP001500582">
    <property type="component" value="Unassembled WGS sequence"/>
</dbReference>
<comment type="catalytic activity">
    <reaction evidence="4">
        <text>cyclic dehypoxanthinylfutalosinate = 1,4-dihydroxy-6-naphthoate + dihydroxyacetone</text>
        <dbReference type="Rhea" id="RHEA:33087"/>
        <dbReference type="ChEBI" id="CHEBI:16016"/>
        <dbReference type="ChEBI" id="CHEBI:64254"/>
        <dbReference type="ChEBI" id="CHEBI:64270"/>
        <dbReference type="EC" id="4.1.99.29"/>
    </reaction>
</comment>
<dbReference type="SUPFAM" id="SSF53850">
    <property type="entry name" value="Periplasmic binding protein-like II"/>
    <property type="match status" value="1"/>
</dbReference>
<feature type="binding site" evidence="4">
    <location>
        <begin position="55"/>
        <end position="57"/>
    </location>
    <ligand>
        <name>substrate</name>
    </ligand>
</feature>
<dbReference type="CDD" id="cd13635">
    <property type="entry name" value="PBP2_Ttha1568_Mqnd"/>
    <property type="match status" value="1"/>
</dbReference>
<dbReference type="Pfam" id="PF02621">
    <property type="entry name" value="VitK2_biosynth"/>
    <property type="match status" value="1"/>
</dbReference>
<keyword evidence="6" id="KW-1185">Reference proteome</keyword>
<evidence type="ECO:0000256" key="3">
    <source>
        <dbReference type="ARBA" id="ARBA00023239"/>
    </source>
</evidence>
<dbReference type="InterPro" id="IPR030869">
    <property type="entry name" value="MqnD"/>
</dbReference>
<evidence type="ECO:0000256" key="2">
    <source>
        <dbReference type="ARBA" id="ARBA00022428"/>
    </source>
</evidence>
<feature type="active site" description="Proton acceptor" evidence="4">
    <location>
        <position position="160"/>
    </location>
</feature>
<evidence type="ECO:0000256" key="1">
    <source>
        <dbReference type="ARBA" id="ARBA00004863"/>
    </source>
</evidence>
<keyword evidence="3 4" id="KW-0456">Lyase</keyword>